<dbReference type="FunFam" id="3.90.850.10:FF:000008">
    <property type="entry name" value="FAA hydrolase family protein"/>
    <property type="match status" value="1"/>
</dbReference>
<dbReference type="Gene3D" id="3.90.850.10">
    <property type="entry name" value="Fumarylacetoacetase-like, C-terminal domain"/>
    <property type="match status" value="1"/>
</dbReference>
<evidence type="ECO:0000313" key="4">
    <source>
        <dbReference type="EMBL" id="ABH00503.1"/>
    </source>
</evidence>
<gene>
    <name evidence="4" type="ordered locus">RHA1_ro10314</name>
</gene>
<geneLocation type="plasmid" evidence="4 5">
    <name>pRHL2</name>
</geneLocation>
<dbReference type="PANTHER" id="PTHR42796:SF4">
    <property type="entry name" value="FUMARYLACETOACETATE HYDROLASE DOMAIN-CONTAINING PROTEIN 2A"/>
    <property type="match status" value="1"/>
</dbReference>
<dbReference type="OrthoDB" id="9805307at2"/>
<keyword evidence="4" id="KW-0614">Plasmid</keyword>
<comment type="similarity">
    <text evidence="1">Belongs to the FAH family.</text>
</comment>
<accession>Q0RW33</accession>
<dbReference type="RefSeq" id="WP_011600140.1">
    <property type="nucleotide sequence ID" value="NC_008270.1"/>
</dbReference>
<dbReference type="GO" id="GO:0016829">
    <property type="term" value="F:lyase activity"/>
    <property type="evidence" value="ECO:0007669"/>
    <property type="project" value="UniProtKB-KW"/>
</dbReference>
<dbReference type="EC" id="4.2.1.-" evidence="4"/>
<keyword evidence="4" id="KW-0456">Lyase</keyword>
<evidence type="ECO:0000313" key="5">
    <source>
        <dbReference type="Proteomes" id="UP000008710"/>
    </source>
</evidence>
<dbReference type="PANTHER" id="PTHR42796">
    <property type="entry name" value="FUMARYLACETOACETATE HYDROLASE DOMAIN-CONTAINING PROTEIN 2A-RELATED"/>
    <property type="match status" value="1"/>
</dbReference>
<dbReference type="GO" id="GO:0044281">
    <property type="term" value="P:small molecule metabolic process"/>
    <property type="evidence" value="ECO:0007669"/>
    <property type="project" value="UniProtKB-ARBA"/>
</dbReference>
<proteinExistence type="inferred from homology"/>
<organism evidence="4 5">
    <name type="scientific">Rhodococcus jostii (strain RHA1)</name>
    <dbReference type="NCBI Taxonomy" id="101510"/>
    <lineage>
        <taxon>Bacteria</taxon>
        <taxon>Bacillati</taxon>
        <taxon>Actinomycetota</taxon>
        <taxon>Actinomycetes</taxon>
        <taxon>Mycobacteriales</taxon>
        <taxon>Nocardiaceae</taxon>
        <taxon>Rhodococcus</taxon>
    </lineage>
</organism>
<protein>
    <submittedName>
        <fullName evidence="4">Probable hydratase</fullName>
        <ecNumber evidence="4">4.2.1.-</ecNumber>
    </submittedName>
</protein>
<feature type="domain" description="Fumarylacetoacetase-like C-terminal" evidence="3">
    <location>
        <begin position="73"/>
        <end position="277"/>
    </location>
</feature>
<evidence type="ECO:0000256" key="2">
    <source>
        <dbReference type="ARBA" id="ARBA00022723"/>
    </source>
</evidence>
<reference evidence="5" key="1">
    <citation type="journal article" date="2006" name="Proc. Natl. Acad. Sci. U.S.A.">
        <title>The complete genome of Rhodococcus sp. RHA1 provides insights into a catabolic powerhouse.</title>
        <authorList>
            <person name="McLeod M.P."/>
            <person name="Warren R.L."/>
            <person name="Hsiao W.W.L."/>
            <person name="Araki N."/>
            <person name="Myhre M."/>
            <person name="Fernandes C."/>
            <person name="Miyazawa D."/>
            <person name="Wong W."/>
            <person name="Lillquist A.L."/>
            <person name="Wang D."/>
            <person name="Dosanjh M."/>
            <person name="Hara H."/>
            <person name="Petrescu A."/>
            <person name="Morin R.D."/>
            <person name="Yang G."/>
            <person name="Stott J.M."/>
            <person name="Schein J.E."/>
            <person name="Shin H."/>
            <person name="Smailus D."/>
            <person name="Siddiqui A.S."/>
            <person name="Marra M.A."/>
            <person name="Jones S.J.M."/>
            <person name="Holt R."/>
            <person name="Brinkman F.S.L."/>
            <person name="Miyauchi K."/>
            <person name="Fukuda M."/>
            <person name="Davies J.E."/>
            <person name="Mohn W.W."/>
            <person name="Eltis L.D."/>
        </authorList>
    </citation>
    <scope>NUCLEOTIDE SEQUENCE [LARGE SCALE GENOMIC DNA]</scope>
    <source>
        <plasmid evidence="5">pRHL2</plasmid>
    </source>
</reference>
<dbReference type="KEGG" id="rha:RHA1_ro10314"/>
<dbReference type="GO" id="GO:0046872">
    <property type="term" value="F:metal ion binding"/>
    <property type="evidence" value="ECO:0007669"/>
    <property type="project" value="UniProtKB-KW"/>
</dbReference>
<dbReference type="SUPFAM" id="SSF56529">
    <property type="entry name" value="FAH"/>
    <property type="match status" value="1"/>
</dbReference>
<dbReference type="PATRIC" id="fig|101510.16.peg.8707"/>
<dbReference type="InterPro" id="IPR036663">
    <property type="entry name" value="Fumarylacetoacetase_C_sf"/>
</dbReference>
<keyword evidence="2" id="KW-0479">Metal-binding</keyword>
<dbReference type="Proteomes" id="UP000008710">
    <property type="component" value="Plasmid pRHL2"/>
</dbReference>
<dbReference type="Pfam" id="PF01557">
    <property type="entry name" value="FAA_hydrolase"/>
    <property type="match status" value="1"/>
</dbReference>
<dbReference type="HOGENOM" id="CLU_028458_3_0_11"/>
<dbReference type="AlphaFoldDB" id="Q0RW33"/>
<name>Q0RW33_RHOJR</name>
<dbReference type="InterPro" id="IPR051121">
    <property type="entry name" value="FAH"/>
</dbReference>
<dbReference type="InterPro" id="IPR011234">
    <property type="entry name" value="Fumarylacetoacetase-like_C"/>
</dbReference>
<evidence type="ECO:0000256" key="1">
    <source>
        <dbReference type="ARBA" id="ARBA00010211"/>
    </source>
</evidence>
<dbReference type="EMBL" id="CP000433">
    <property type="protein sequence ID" value="ABH00503.1"/>
    <property type="molecule type" value="Genomic_DNA"/>
</dbReference>
<evidence type="ECO:0000259" key="3">
    <source>
        <dbReference type="Pfam" id="PF01557"/>
    </source>
</evidence>
<sequence length="284" mass="30357">MKLVTFRRADRVSFGRLEGDAVIDLGPVFEGRYAGLRDVLEQDALDEIRAAEGAATLALSDLELLPPIPDPNKILCAGVNYHAHREEASRAAAEYPTIFPRFADSQVAHGGPLLRPAETARFDYEGELAVVIGRGGRRIPAEKAFDHVAGYSCYNDGSVRDWQRHTAQWLPGKTFPATGGFGPALVTADEVGDPSRLQLTTRVNAEERQSASVADLIFDIPALIAYISTFTPLAPGDVIVSGTPGGVGLFRDPPVFLKPGDVVEVDIPGVGLLVNTVADDVVDG</sequence>